<name>A0AAU9JCX0_9CILI</name>
<feature type="domain" description="Protein kinase" evidence="29">
    <location>
        <begin position="60"/>
        <end position="318"/>
    </location>
</feature>
<keyword evidence="14" id="KW-0418">Kinase</keyword>
<reference evidence="31" key="1">
    <citation type="submission" date="2021-09" db="EMBL/GenBank/DDBJ databases">
        <authorList>
            <consortium name="AG Swart"/>
            <person name="Singh M."/>
            <person name="Singh A."/>
            <person name="Seah K."/>
            <person name="Emmerich C."/>
        </authorList>
    </citation>
    <scope>NUCLEOTIDE SEQUENCE</scope>
    <source>
        <strain evidence="31">ATCC30299</strain>
    </source>
</reference>
<comment type="catalytic activity">
    <reaction evidence="24">
        <text>L-threonyl-[protein] + ATP = O-phospho-L-threonyl-[protein] + ADP + H(+)</text>
        <dbReference type="Rhea" id="RHEA:46608"/>
        <dbReference type="Rhea" id="RHEA-COMP:11060"/>
        <dbReference type="Rhea" id="RHEA-COMP:11605"/>
        <dbReference type="ChEBI" id="CHEBI:15378"/>
        <dbReference type="ChEBI" id="CHEBI:30013"/>
        <dbReference type="ChEBI" id="CHEBI:30616"/>
        <dbReference type="ChEBI" id="CHEBI:61977"/>
        <dbReference type="ChEBI" id="CHEBI:456216"/>
        <dbReference type="EC" id="2.7.11.1"/>
    </reaction>
</comment>
<evidence type="ECO:0000256" key="10">
    <source>
        <dbReference type="ARBA" id="ARBA00022707"/>
    </source>
</evidence>
<dbReference type="Gene3D" id="1.10.238.10">
    <property type="entry name" value="EF-hand"/>
    <property type="match status" value="2"/>
</dbReference>
<proteinExistence type="inferred from homology"/>
<dbReference type="PROSITE" id="PS50011">
    <property type="entry name" value="PROTEIN_KINASE_DOM"/>
    <property type="match status" value="1"/>
</dbReference>
<dbReference type="FunFam" id="1.10.510.10:FF:000398">
    <property type="entry name" value="Calcium-dependent protein kinase 1"/>
    <property type="match status" value="1"/>
</dbReference>
<dbReference type="SMART" id="SM00220">
    <property type="entry name" value="S_TKc"/>
    <property type="match status" value="1"/>
</dbReference>
<sequence length="509" mass="57894">MGCIAPKSKNTQKKTSDDNLNSKRDGFQSSRLIKVESKDQLAFHPSLFVGRRKGNIEEHYSFEKAIYAGSYGEVRLASNKITGLKRAIKTISKENIGKDTKLRARFFTEIEILKQMDHPNIIKLYEFYEDDSNYHLVTEYVPGGELFDYIIKSKMLSEPIAAQFMRQLLSAVAYCHQNNIVHRDLKPENLLIDAQSHEATLKVIDFGLSAFFDSKVSMTKKYGTSYYVAPEVLRRSYNEKCDMWSCGVILYILLCGRPPFNGSSGPQIVRRVQKGEFSFDSPSWEGVTPMAKKLITRMLDYDPGTRISANEAVQDEWMIYNASTIPRDENIAQISLQNLKTFRVEQKLQRAVLTYIASQISNKEEIKKLGEAFRDMDTNGDGKLSKEEVLEAFYSLGGNGFSQKDIEDIIKQVDVNNSGFIDYTEFIMATARKESLLCIENLDSAFSAFDEDGSGKISAIELKNIFGKELIATDEVWKDMIAEVDENGDGEIDLNEFRTMMQHIFDDRP</sequence>
<dbReference type="PROSITE" id="PS00018">
    <property type="entry name" value="EF_HAND_1"/>
    <property type="match status" value="3"/>
</dbReference>
<accession>A0AAU9JCX0</accession>
<dbReference type="GO" id="GO:0005886">
    <property type="term" value="C:plasma membrane"/>
    <property type="evidence" value="ECO:0007669"/>
    <property type="project" value="UniProtKB-SubCell"/>
</dbReference>
<dbReference type="PROSITE" id="PS50222">
    <property type="entry name" value="EF_HAND_2"/>
    <property type="match status" value="4"/>
</dbReference>
<evidence type="ECO:0000256" key="13">
    <source>
        <dbReference type="ARBA" id="ARBA00022741"/>
    </source>
</evidence>
<dbReference type="PANTHER" id="PTHR24349">
    <property type="entry name" value="SERINE/THREONINE-PROTEIN KINASE"/>
    <property type="match status" value="1"/>
</dbReference>
<keyword evidence="9" id="KW-0808">Transferase</keyword>
<keyword evidence="18" id="KW-0472">Membrane</keyword>
<evidence type="ECO:0000256" key="11">
    <source>
        <dbReference type="ARBA" id="ARBA00022723"/>
    </source>
</evidence>
<evidence type="ECO:0000256" key="8">
    <source>
        <dbReference type="ARBA" id="ARBA00022527"/>
    </source>
</evidence>
<dbReference type="Gene3D" id="1.10.510.10">
    <property type="entry name" value="Transferase(Phosphotransferase) domain 1"/>
    <property type="match status" value="1"/>
</dbReference>
<dbReference type="GO" id="GO:0005509">
    <property type="term" value="F:calcium ion binding"/>
    <property type="evidence" value="ECO:0007669"/>
    <property type="project" value="InterPro"/>
</dbReference>
<gene>
    <name evidence="31" type="ORF">BSTOLATCC_MIC34867</name>
</gene>
<evidence type="ECO:0000313" key="32">
    <source>
        <dbReference type="Proteomes" id="UP001162131"/>
    </source>
</evidence>
<evidence type="ECO:0000259" key="30">
    <source>
        <dbReference type="PROSITE" id="PS50222"/>
    </source>
</evidence>
<evidence type="ECO:0000256" key="21">
    <source>
        <dbReference type="ARBA" id="ARBA00023273"/>
    </source>
</evidence>
<dbReference type="AlphaFoldDB" id="A0AAU9JCX0"/>
<dbReference type="Pfam" id="PF00069">
    <property type="entry name" value="Pkinase"/>
    <property type="match status" value="1"/>
</dbReference>
<keyword evidence="8" id="KW-0723">Serine/threonine-protein kinase</keyword>
<evidence type="ECO:0000256" key="2">
    <source>
        <dbReference type="ARBA" id="ARBA00004230"/>
    </source>
</evidence>
<evidence type="ECO:0000256" key="24">
    <source>
        <dbReference type="ARBA" id="ARBA00047899"/>
    </source>
</evidence>
<evidence type="ECO:0000256" key="15">
    <source>
        <dbReference type="ARBA" id="ARBA00022837"/>
    </source>
</evidence>
<evidence type="ECO:0000256" key="17">
    <source>
        <dbReference type="ARBA" id="ARBA00022846"/>
    </source>
</evidence>
<dbReference type="SUPFAM" id="SSF47473">
    <property type="entry name" value="EF-hand"/>
    <property type="match status" value="1"/>
</dbReference>
<evidence type="ECO:0000256" key="22">
    <source>
        <dbReference type="ARBA" id="ARBA00023288"/>
    </source>
</evidence>
<dbReference type="EC" id="2.7.11.1" evidence="5"/>
<dbReference type="GO" id="GO:0031514">
    <property type="term" value="C:motile cilium"/>
    <property type="evidence" value="ECO:0007669"/>
    <property type="project" value="UniProtKB-SubCell"/>
</dbReference>
<keyword evidence="11" id="KW-0479">Metal-binding</keyword>
<feature type="domain" description="EF-hand" evidence="30">
    <location>
        <begin position="472"/>
        <end position="507"/>
    </location>
</feature>
<evidence type="ECO:0000313" key="31">
    <source>
        <dbReference type="EMBL" id="CAG9323831.1"/>
    </source>
</evidence>
<keyword evidence="13" id="KW-0547">Nucleotide-binding</keyword>
<dbReference type="SMART" id="SM00054">
    <property type="entry name" value="EFh"/>
    <property type="match status" value="4"/>
</dbReference>
<dbReference type="CDD" id="cd05117">
    <property type="entry name" value="STKc_CAMK"/>
    <property type="match status" value="1"/>
</dbReference>
<evidence type="ECO:0000256" key="4">
    <source>
        <dbReference type="ARBA" id="ARBA00004425"/>
    </source>
</evidence>
<keyword evidence="7" id="KW-1032">Host cell membrane</keyword>
<keyword evidence="16" id="KW-0067">ATP-binding</keyword>
<evidence type="ECO:0000256" key="3">
    <source>
        <dbReference type="ARBA" id="ARBA00004342"/>
    </source>
</evidence>
<evidence type="ECO:0000256" key="23">
    <source>
        <dbReference type="ARBA" id="ARBA00024334"/>
    </source>
</evidence>
<comment type="caution">
    <text evidence="31">The sequence shown here is derived from an EMBL/GenBank/DDBJ whole genome shotgun (WGS) entry which is preliminary data.</text>
</comment>
<dbReference type="InterPro" id="IPR002048">
    <property type="entry name" value="EF_hand_dom"/>
</dbReference>
<keyword evidence="32" id="KW-1185">Reference proteome</keyword>
<keyword evidence="18" id="KW-1043">Host membrane</keyword>
<dbReference type="Proteomes" id="UP001162131">
    <property type="component" value="Unassembled WGS sequence"/>
</dbReference>
<dbReference type="GO" id="GO:0005524">
    <property type="term" value="F:ATP binding"/>
    <property type="evidence" value="ECO:0007669"/>
    <property type="project" value="UniProtKB-KW"/>
</dbReference>
<evidence type="ECO:0000256" key="5">
    <source>
        <dbReference type="ARBA" id="ARBA00012513"/>
    </source>
</evidence>
<evidence type="ECO:0000256" key="26">
    <source>
        <dbReference type="ARBA" id="ARBA00060437"/>
    </source>
</evidence>
<dbReference type="SUPFAM" id="SSF56112">
    <property type="entry name" value="Protein kinase-like (PK-like)"/>
    <property type="match status" value="1"/>
</dbReference>
<feature type="domain" description="EF-hand" evidence="30">
    <location>
        <begin position="437"/>
        <end position="471"/>
    </location>
</feature>
<evidence type="ECO:0000256" key="18">
    <source>
        <dbReference type="ARBA" id="ARBA00022870"/>
    </source>
</evidence>
<feature type="region of interest" description="Disordered" evidence="28">
    <location>
        <begin position="1"/>
        <end position="25"/>
    </location>
</feature>
<evidence type="ECO:0000256" key="9">
    <source>
        <dbReference type="ARBA" id="ARBA00022679"/>
    </source>
</evidence>
<comment type="cofactor">
    <cofactor evidence="1">
        <name>Mg(2+)</name>
        <dbReference type="ChEBI" id="CHEBI:18420"/>
    </cofactor>
</comment>
<evidence type="ECO:0000256" key="6">
    <source>
        <dbReference type="ARBA" id="ARBA00022475"/>
    </source>
</evidence>
<keyword evidence="22" id="KW-0449">Lipoprotein</keyword>
<keyword evidence="21" id="KW-0966">Cell projection</keyword>
<organism evidence="31 32">
    <name type="scientific">Blepharisma stoltei</name>
    <dbReference type="NCBI Taxonomy" id="1481888"/>
    <lineage>
        <taxon>Eukaryota</taxon>
        <taxon>Sar</taxon>
        <taxon>Alveolata</taxon>
        <taxon>Ciliophora</taxon>
        <taxon>Postciliodesmatophora</taxon>
        <taxon>Heterotrichea</taxon>
        <taxon>Heterotrichida</taxon>
        <taxon>Blepharismidae</taxon>
        <taxon>Blepharisma</taxon>
    </lineage>
</organism>
<evidence type="ECO:0000256" key="27">
    <source>
        <dbReference type="ARBA" id="ARBA00068067"/>
    </source>
</evidence>
<keyword evidence="20" id="KW-0564">Palmitate</keyword>
<evidence type="ECO:0000256" key="28">
    <source>
        <dbReference type="SAM" id="MobiDB-lite"/>
    </source>
</evidence>
<dbReference type="GO" id="GO:0020005">
    <property type="term" value="C:symbiont-containing vacuole membrane"/>
    <property type="evidence" value="ECO:0007669"/>
    <property type="project" value="UniProtKB-SubCell"/>
</dbReference>
<dbReference type="InterPro" id="IPR000719">
    <property type="entry name" value="Prot_kinase_dom"/>
</dbReference>
<comment type="similarity">
    <text evidence="23">Belongs to the protein kinase superfamily. Ser/Thr protein kinase family. CDPK subfamily.</text>
</comment>
<evidence type="ECO:0000256" key="1">
    <source>
        <dbReference type="ARBA" id="ARBA00001946"/>
    </source>
</evidence>
<evidence type="ECO:0000256" key="12">
    <source>
        <dbReference type="ARBA" id="ARBA00022737"/>
    </source>
</evidence>
<evidence type="ECO:0000256" key="16">
    <source>
        <dbReference type="ARBA" id="ARBA00022840"/>
    </source>
</evidence>
<protein>
    <recommendedName>
        <fullName evidence="27">Calcium-dependent protein kinase 1</fullName>
        <ecNumber evidence="5">2.7.11.1</ecNumber>
    </recommendedName>
</protein>
<dbReference type="FunFam" id="3.30.200.20:FF:000315">
    <property type="entry name" value="Calcium-dependent protein kinase 3"/>
    <property type="match status" value="1"/>
</dbReference>
<dbReference type="GO" id="GO:0020002">
    <property type="term" value="C:host cell plasma membrane"/>
    <property type="evidence" value="ECO:0007669"/>
    <property type="project" value="UniProtKB-SubCell"/>
</dbReference>
<evidence type="ECO:0000259" key="29">
    <source>
        <dbReference type="PROSITE" id="PS50011"/>
    </source>
</evidence>
<dbReference type="Gene3D" id="3.30.200.20">
    <property type="entry name" value="Phosphorylase Kinase, domain 1"/>
    <property type="match status" value="1"/>
</dbReference>
<feature type="compositionally biased region" description="Basic and acidic residues" evidence="28">
    <location>
        <begin position="14"/>
        <end position="25"/>
    </location>
</feature>
<evidence type="ECO:0000256" key="19">
    <source>
        <dbReference type="ARBA" id="ARBA00023069"/>
    </source>
</evidence>
<evidence type="ECO:0000256" key="20">
    <source>
        <dbReference type="ARBA" id="ARBA00023139"/>
    </source>
</evidence>
<evidence type="ECO:0000256" key="14">
    <source>
        <dbReference type="ARBA" id="ARBA00022777"/>
    </source>
</evidence>
<dbReference type="InterPro" id="IPR018247">
    <property type="entry name" value="EF_Hand_1_Ca_BS"/>
</dbReference>
<dbReference type="InterPro" id="IPR008271">
    <property type="entry name" value="Ser/Thr_kinase_AS"/>
</dbReference>
<comment type="catalytic activity">
    <reaction evidence="25">
        <text>L-seryl-[protein] + ATP = O-phospho-L-seryl-[protein] + ADP + H(+)</text>
        <dbReference type="Rhea" id="RHEA:17989"/>
        <dbReference type="Rhea" id="RHEA-COMP:9863"/>
        <dbReference type="Rhea" id="RHEA-COMP:11604"/>
        <dbReference type="ChEBI" id="CHEBI:15378"/>
        <dbReference type="ChEBI" id="CHEBI:29999"/>
        <dbReference type="ChEBI" id="CHEBI:30616"/>
        <dbReference type="ChEBI" id="CHEBI:83421"/>
        <dbReference type="ChEBI" id="CHEBI:456216"/>
        <dbReference type="EC" id="2.7.11.1"/>
    </reaction>
</comment>
<keyword evidence="10" id="KW-0519">Myristate</keyword>
<dbReference type="FunFam" id="1.10.238.10:FF:000585">
    <property type="entry name" value="Calcium-dependent protein kinase-a"/>
    <property type="match status" value="1"/>
</dbReference>
<keyword evidence="12" id="KW-0677">Repeat</keyword>
<keyword evidence="17" id="KW-0282">Flagellum</keyword>
<dbReference type="GO" id="GO:0004674">
    <property type="term" value="F:protein serine/threonine kinase activity"/>
    <property type="evidence" value="ECO:0007669"/>
    <property type="project" value="UniProtKB-KW"/>
</dbReference>
<dbReference type="CDD" id="cd00051">
    <property type="entry name" value="EFh"/>
    <property type="match status" value="2"/>
</dbReference>
<dbReference type="PROSITE" id="PS00108">
    <property type="entry name" value="PROTEIN_KINASE_ST"/>
    <property type="match status" value="1"/>
</dbReference>
<dbReference type="InterPro" id="IPR011009">
    <property type="entry name" value="Kinase-like_dom_sf"/>
</dbReference>
<evidence type="ECO:0000256" key="7">
    <source>
        <dbReference type="ARBA" id="ARBA00022511"/>
    </source>
</evidence>
<keyword evidence="6" id="KW-1003">Cell membrane</keyword>
<feature type="domain" description="EF-hand" evidence="30">
    <location>
        <begin position="364"/>
        <end position="399"/>
    </location>
</feature>
<feature type="domain" description="EF-hand" evidence="30">
    <location>
        <begin position="401"/>
        <end position="436"/>
    </location>
</feature>
<keyword evidence="19" id="KW-0969">Cilium</keyword>
<evidence type="ECO:0000256" key="25">
    <source>
        <dbReference type="ARBA" id="ARBA00048679"/>
    </source>
</evidence>
<dbReference type="InterPro" id="IPR011992">
    <property type="entry name" value="EF-hand-dom_pair"/>
</dbReference>
<keyword evidence="15" id="KW-0106">Calcium</keyword>
<dbReference type="InterPro" id="IPR050205">
    <property type="entry name" value="CDPK_Ser/Thr_kinases"/>
</dbReference>
<dbReference type="EMBL" id="CAJZBQ010000035">
    <property type="protein sequence ID" value="CAG9323831.1"/>
    <property type="molecule type" value="Genomic_DNA"/>
</dbReference>
<comment type="subcellular location">
    <subcellularLocation>
        <location evidence="3">Cell membrane</location>
        <topology evidence="3">Lipid-anchor</topology>
        <orientation evidence="3">Cytoplasmic side</orientation>
    </subcellularLocation>
    <subcellularLocation>
        <location evidence="2">Cell projection</location>
        <location evidence="2">Cilium</location>
        <location evidence="2">Flagellum</location>
    </subcellularLocation>
    <subcellularLocation>
        <location evidence="4">Host cell membrane</location>
        <topology evidence="4">Lipid-anchor</topology>
    </subcellularLocation>
    <subcellularLocation>
        <location evidence="26">Parasitophorous vacuole membrane</location>
        <topology evidence="26">Lipid-anchor</topology>
    </subcellularLocation>
</comment>
<dbReference type="Pfam" id="PF13499">
    <property type="entry name" value="EF-hand_7"/>
    <property type="match status" value="2"/>
</dbReference>